<dbReference type="NCBIfam" id="TIGR01254">
    <property type="entry name" value="sfuA"/>
    <property type="match status" value="1"/>
</dbReference>
<dbReference type="PANTHER" id="PTHR30006">
    <property type="entry name" value="THIAMINE-BINDING PERIPLASMIC PROTEIN-RELATED"/>
    <property type="match status" value="1"/>
</dbReference>
<evidence type="ECO:0000313" key="2">
    <source>
        <dbReference type="EMBL" id="OIR21244.1"/>
    </source>
</evidence>
<evidence type="ECO:0008006" key="4">
    <source>
        <dbReference type="Google" id="ProtNLM"/>
    </source>
</evidence>
<comment type="caution">
    <text evidence="2">The sequence shown here is derived from an EMBL/GenBank/DDBJ whole genome shotgun (WGS) entry which is preliminary data.</text>
</comment>
<protein>
    <recommendedName>
        <fullName evidence="4">Thiamine ABC transporter substrate-binding protein</fullName>
    </recommendedName>
</protein>
<dbReference type="Pfam" id="PF13343">
    <property type="entry name" value="SBP_bac_6"/>
    <property type="match status" value="1"/>
</dbReference>
<dbReference type="Gene3D" id="3.40.190.10">
    <property type="entry name" value="Periplasmic binding protein-like II"/>
    <property type="match status" value="2"/>
</dbReference>
<evidence type="ECO:0000313" key="3">
    <source>
        <dbReference type="Proteomes" id="UP000183080"/>
    </source>
</evidence>
<evidence type="ECO:0000256" key="1">
    <source>
        <dbReference type="ARBA" id="ARBA00022729"/>
    </source>
</evidence>
<dbReference type="GO" id="GO:0015888">
    <property type="term" value="P:thiamine transport"/>
    <property type="evidence" value="ECO:0007669"/>
    <property type="project" value="InterPro"/>
</dbReference>
<dbReference type="STRING" id="1888995.BD935_00470"/>
<accession>A0A1J5U5H9</accession>
<dbReference type="Proteomes" id="UP000183080">
    <property type="component" value="Unassembled WGS sequence"/>
</dbReference>
<keyword evidence="1" id="KW-0732">Signal</keyword>
<gene>
    <name evidence="2" type="ORF">BD935_00470</name>
</gene>
<dbReference type="PANTHER" id="PTHR30006:SF2">
    <property type="entry name" value="ABC TRANSPORTER SUBSTRATE-BINDING PROTEIN"/>
    <property type="match status" value="1"/>
</dbReference>
<sequence>MNFPHFSKLMVACLILFPSFTGCISEDKSDNELVILTYDVNALSDSMISKFENSTGLEVKMIKVEDSGSILSYLIQNKGVGNVDLAIGLDNTYLPTAIELDLLEEVSIVQDSISGRNSSSQMPALGPYDGNLATPFDMGFICLNYDSSIVDGLNFTIPTSLWNLTEPEWKGKVALPSPITSSPGRGFMLATLDYFDWQNNDDDFSNWWTAMKDNDAIITSGWSEAYETHYTGGYGEYTEGYIGDAHITVSYCHSPGVESWYNGNWTKSASLDIDKTAFFQVEYASAIKGGNSENAEKFIEYLISSEVNSQMPVENLMYSVLEGQNLPEENGYRFNSIIPSNPAVISNVDIGKNMEIWLEEWNEAMIKSE</sequence>
<organism evidence="2 3">
    <name type="scientific">Marine Group III euryarchaeote CG-Epi1</name>
    <dbReference type="NCBI Taxonomy" id="1888995"/>
    <lineage>
        <taxon>Archaea</taxon>
        <taxon>Methanobacteriati</taxon>
        <taxon>Thermoplasmatota</taxon>
        <taxon>Thermoplasmata</taxon>
        <taxon>Candidatus Thermoprofundales</taxon>
    </lineage>
</organism>
<dbReference type="GO" id="GO:0030975">
    <property type="term" value="F:thiamine binding"/>
    <property type="evidence" value="ECO:0007669"/>
    <property type="project" value="InterPro"/>
</dbReference>
<dbReference type="EMBL" id="MIZA01000001">
    <property type="protein sequence ID" value="OIR21244.1"/>
    <property type="molecule type" value="Genomic_DNA"/>
</dbReference>
<dbReference type="AlphaFoldDB" id="A0A1J5U5H9"/>
<name>A0A1J5U5H9_9ARCH</name>
<dbReference type="SUPFAM" id="SSF53850">
    <property type="entry name" value="Periplasmic binding protein-like II"/>
    <property type="match status" value="1"/>
</dbReference>
<reference evidence="2 3" key="1">
    <citation type="submission" date="2016-08" db="EMBL/GenBank/DDBJ databases">
        <title>New Insights into Marine Group III Euryarchaeota, from dark to light.</title>
        <authorList>
            <person name="Haro-Moreno J.M."/>
            <person name="Rodriguez-Valera F."/>
            <person name="Lopez-Garcia P."/>
            <person name="Moreira D."/>
            <person name="Martin-Cuadrado A.B."/>
        </authorList>
    </citation>
    <scope>NUCLEOTIDE SEQUENCE [LARGE SCALE GENOMIC DNA]</scope>
    <source>
        <strain evidence="2">CG-Epi1</strain>
    </source>
</reference>
<dbReference type="InterPro" id="IPR005948">
    <property type="entry name" value="ThiB-like"/>
</dbReference>
<proteinExistence type="predicted"/>